<dbReference type="FunFam" id="3.80.10.10:FF:000172">
    <property type="entry name" value="Nyctalopin"/>
    <property type="match status" value="1"/>
</dbReference>
<feature type="chain" id="PRO_5028110032" evidence="4">
    <location>
        <begin position="18"/>
        <end position="476"/>
    </location>
</feature>
<dbReference type="RefSeq" id="XP_030058392.1">
    <property type="nucleotide sequence ID" value="XM_030202532.1"/>
</dbReference>
<dbReference type="InterPro" id="IPR003591">
    <property type="entry name" value="Leu-rich_rpt_typical-subtyp"/>
</dbReference>
<evidence type="ECO:0000256" key="3">
    <source>
        <dbReference type="ARBA" id="ARBA00022737"/>
    </source>
</evidence>
<name>A0A6P7XSJ2_9AMPH</name>
<evidence type="ECO:0000313" key="7">
    <source>
        <dbReference type="RefSeq" id="XP_030058392.1"/>
    </source>
</evidence>
<evidence type="ECO:0000259" key="5">
    <source>
        <dbReference type="SMART" id="SM00082"/>
    </source>
</evidence>
<dbReference type="Gene3D" id="3.80.10.10">
    <property type="entry name" value="Ribonuclease Inhibitor"/>
    <property type="match status" value="2"/>
</dbReference>
<dbReference type="Pfam" id="PF13855">
    <property type="entry name" value="LRR_8"/>
    <property type="match status" value="3"/>
</dbReference>
<sequence>MMSVLTIVLFFIRPIGAVWACARSCPPHCLCTQEKSCSVLCDRLRLSQVPNGFPCEASLINLDKNKIKFLSEKAFGTLPSLQCLSLNHNNLSFITPGTFKGLPNLAELKMAHNRYIRYLHTRTFTALTKLIKLDLADCNLFNVPDRIFIDLPFLQELLFFQNNFRRIPGAIRGMTSLTHLYLERNKIEAVAYNSLQNLGNLKYLNLQANKISVIHAKSFQGCKKMEDLYLNDNLLSQLPEGSFKELRHLKTLNLGGNFIRNVSNAWFQDLVELELLYLDRNRISYIEEGTFENLSSLVSLHLNSNNLTSLPYSIFKPIYFLGRLYLFRNPWECDCEIEWLKEWMENYRLVRDIPCSSPNTVAGVDLSKVIFHKSPEGVCLDPSEHNTTSVTPTPTAGLHFTIERKLNSFLSKLLLHRGNLPDSRNSSSTFSNFTGMEGVDDGMSSGVEEHGRTNLTNYLHIICIMAHIVTIRLSKR</sequence>
<keyword evidence="6" id="KW-1185">Reference proteome</keyword>
<dbReference type="Pfam" id="PF00560">
    <property type="entry name" value="LRR_1"/>
    <property type="match status" value="1"/>
</dbReference>
<organism evidence="6 7">
    <name type="scientific">Microcaecilia unicolor</name>
    <dbReference type="NCBI Taxonomy" id="1415580"/>
    <lineage>
        <taxon>Eukaryota</taxon>
        <taxon>Metazoa</taxon>
        <taxon>Chordata</taxon>
        <taxon>Craniata</taxon>
        <taxon>Vertebrata</taxon>
        <taxon>Euteleostomi</taxon>
        <taxon>Amphibia</taxon>
        <taxon>Gymnophiona</taxon>
        <taxon>Siphonopidae</taxon>
        <taxon>Microcaecilia</taxon>
    </lineage>
</organism>
<dbReference type="CTD" id="60506"/>
<dbReference type="FunCoup" id="A0A6P7XSJ2">
    <property type="interactions" value="34"/>
</dbReference>
<dbReference type="InParanoid" id="A0A6P7XSJ2"/>
<evidence type="ECO:0000256" key="2">
    <source>
        <dbReference type="ARBA" id="ARBA00022729"/>
    </source>
</evidence>
<dbReference type="InterPro" id="IPR001611">
    <property type="entry name" value="Leu-rich_rpt"/>
</dbReference>
<dbReference type="SMART" id="SM00082">
    <property type="entry name" value="LRRCT"/>
    <property type="match status" value="1"/>
</dbReference>
<keyword evidence="3" id="KW-0677">Repeat</keyword>
<dbReference type="PANTHER" id="PTHR24369:SF210">
    <property type="entry name" value="CHAOPTIN-RELATED"/>
    <property type="match status" value="1"/>
</dbReference>
<keyword evidence="2 4" id="KW-0732">Signal</keyword>
<proteinExistence type="predicted"/>
<accession>A0A6P7XSJ2</accession>
<dbReference type="InterPro" id="IPR032675">
    <property type="entry name" value="LRR_dom_sf"/>
</dbReference>
<dbReference type="InterPro" id="IPR000483">
    <property type="entry name" value="Cys-rich_flank_reg_C"/>
</dbReference>
<keyword evidence="1" id="KW-0433">Leucine-rich repeat</keyword>
<dbReference type="GeneID" id="115469746"/>
<feature type="domain" description="LRRCT" evidence="5">
    <location>
        <begin position="329"/>
        <end position="375"/>
    </location>
</feature>
<dbReference type="Proteomes" id="UP000515156">
    <property type="component" value="Chromosome 4"/>
</dbReference>
<reference evidence="7" key="1">
    <citation type="submission" date="2025-08" db="UniProtKB">
        <authorList>
            <consortium name="RefSeq"/>
        </authorList>
    </citation>
    <scope>IDENTIFICATION</scope>
</reference>
<dbReference type="PANTHER" id="PTHR24369">
    <property type="entry name" value="ANTIGEN BSP, PUTATIVE-RELATED"/>
    <property type="match status" value="1"/>
</dbReference>
<feature type="signal peptide" evidence="4">
    <location>
        <begin position="1"/>
        <end position="17"/>
    </location>
</feature>
<dbReference type="KEGG" id="muo:115469746"/>
<dbReference type="OrthoDB" id="2015831at2759"/>
<protein>
    <submittedName>
        <fullName evidence="7">Nyctalopin</fullName>
    </submittedName>
</protein>
<evidence type="ECO:0000256" key="4">
    <source>
        <dbReference type="SAM" id="SignalP"/>
    </source>
</evidence>
<dbReference type="SUPFAM" id="SSF52058">
    <property type="entry name" value="L domain-like"/>
    <property type="match status" value="1"/>
</dbReference>
<gene>
    <name evidence="7" type="primary">NYX</name>
</gene>
<dbReference type="GO" id="GO:0005886">
    <property type="term" value="C:plasma membrane"/>
    <property type="evidence" value="ECO:0007669"/>
    <property type="project" value="TreeGrafter"/>
</dbReference>
<dbReference type="SMART" id="SM00369">
    <property type="entry name" value="LRR_TYP"/>
    <property type="match status" value="10"/>
</dbReference>
<dbReference type="AlphaFoldDB" id="A0A6P7XSJ2"/>
<evidence type="ECO:0000313" key="6">
    <source>
        <dbReference type="Proteomes" id="UP000515156"/>
    </source>
</evidence>
<dbReference type="InterPro" id="IPR050541">
    <property type="entry name" value="LRR_TM_domain-containing"/>
</dbReference>
<evidence type="ECO:0000256" key="1">
    <source>
        <dbReference type="ARBA" id="ARBA00022614"/>
    </source>
</evidence>
<dbReference type="PROSITE" id="PS51450">
    <property type="entry name" value="LRR"/>
    <property type="match status" value="2"/>
</dbReference>